<dbReference type="Pfam" id="PF00078">
    <property type="entry name" value="RVT_1"/>
    <property type="match status" value="1"/>
</dbReference>
<dbReference type="PANTHER" id="PTHR34047:SF8">
    <property type="entry name" value="PROTEIN YKFC"/>
    <property type="match status" value="1"/>
</dbReference>
<accession>A0A850TB31</accession>
<comment type="caution">
    <text evidence="3">The sequence shown here is derived from an EMBL/GenBank/DDBJ whole genome shotgun (WGS) entry which is preliminary data.</text>
</comment>
<dbReference type="GO" id="GO:0003964">
    <property type="term" value="F:RNA-directed DNA polymerase activity"/>
    <property type="evidence" value="ECO:0007669"/>
    <property type="project" value="UniProtKB-KW"/>
</dbReference>
<dbReference type="InterPro" id="IPR000477">
    <property type="entry name" value="RT_dom"/>
</dbReference>
<organism evidence="3 4">
    <name type="scientific">Desulfobacter latus</name>
    <dbReference type="NCBI Taxonomy" id="2292"/>
    <lineage>
        <taxon>Bacteria</taxon>
        <taxon>Pseudomonadati</taxon>
        <taxon>Thermodesulfobacteriota</taxon>
        <taxon>Desulfobacteria</taxon>
        <taxon>Desulfobacterales</taxon>
        <taxon>Desulfobacteraceae</taxon>
        <taxon>Desulfobacter</taxon>
    </lineage>
</organism>
<dbReference type="EMBL" id="JACADJ010000091">
    <property type="protein sequence ID" value="NWH06625.1"/>
    <property type="molecule type" value="Genomic_DNA"/>
</dbReference>
<dbReference type="InterPro" id="IPR051083">
    <property type="entry name" value="GrpII_Intron_Splice-Mob/Def"/>
</dbReference>
<name>A0A850TB31_9BACT</name>
<dbReference type="PROSITE" id="PS50878">
    <property type="entry name" value="RT_POL"/>
    <property type="match status" value="1"/>
</dbReference>
<keyword evidence="3" id="KW-0548">Nucleotidyltransferase</keyword>
<dbReference type="InterPro" id="IPR043502">
    <property type="entry name" value="DNA/RNA_pol_sf"/>
</dbReference>
<dbReference type="SUPFAM" id="SSF56672">
    <property type="entry name" value="DNA/RNA polymerases"/>
    <property type="match status" value="1"/>
</dbReference>
<comment type="similarity">
    <text evidence="1">Belongs to the bacterial reverse transcriptase family.</text>
</comment>
<proteinExistence type="inferred from homology"/>
<gene>
    <name evidence="3" type="primary">ltrA</name>
    <name evidence="3" type="ORF">HXW94_16805</name>
</gene>
<evidence type="ECO:0000313" key="3">
    <source>
        <dbReference type="EMBL" id="NWH06625.1"/>
    </source>
</evidence>
<evidence type="ECO:0000259" key="2">
    <source>
        <dbReference type="PROSITE" id="PS50878"/>
    </source>
</evidence>
<reference evidence="3 4" key="1">
    <citation type="submission" date="2020-06" db="EMBL/GenBank/DDBJ databases">
        <title>High-quality draft genome of sulfate reducer Desulfobacter latus type strain AcrS2 isolated from marine sediment.</title>
        <authorList>
            <person name="Hoppe M."/>
            <person name="Larsen C.K."/>
            <person name="Marshall I.P.G."/>
            <person name="Schramm A."/>
            <person name="Marietou A.G."/>
        </authorList>
    </citation>
    <scope>NUCLEOTIDE SEQUENCE [LARGE SCALE GENOMIC DNA]</scope>
    <source>
        <strain evidence="3 4">AcRS2</strain>
    </source>
</reference>
<keyword evidence="4" id="KW-1185">Reference proteome</keyword>
<dbReference type="AlphaFoldDB" id="A0A850TB31"/>
<protein>
    <submittedName>
        <fullName evidence="3">Group II intron reverse transcriptase/maturase</fullName>
        <ecNumber evidence="3">2.7.7.49</ecNumber>
    </submittedName>
</protein>
<keyword evidence="3" id="KW-0695">RNA-directed DNA polymerase</keyword>
<sequence length="433" mass="50216">MGGTLRLQTISTELQQIARQATECPDMVFTTLAHKMDIPFLREAYRRTKKNGAPGVDKVTAKDYGKNLESNLSDLHERLKTGRYTAPPVKRVWIEKEDGRQRPIGIPAFEDKIVQRAVEMLLSPIYEQTFLDFSMGFRKGRNQHQAIHILREQCRTNNIKWIISADITGLFDNINNTMLKDLIRLKVNDGSIIRLIGKWLNAGVMEGGTISYSDKGTPQGGVISPILSNIFLHYVLDEWFANAVLPRMYGRCFIVRFADDFIIGCEKEEDAHRLMEVLPKRFGGFDLSLHPKKTVLIPFGKPGANVDKDDKNGTFDFLGFTFFWARSLKGYWVIKKKTAGKRARRFMNMIRQWCKNSRHDPIKDQHATLRSKLRGFYQYYGVRGNFKILETVFEYTEKTWRFWLTRRSHKGTVWFGKLQESYPLPKPRIVHNI</sequence>
<keyword evidence="3" id="KW-0808">Transferase</keyword>
<dbReference type="EC" id="2.7.7.49" evidence="3"/>
<dbReference type="PANTHER" id="PTHR34047">
    <property type="entry name" value="NUCLEAR INTRON MATURASE 1, MITOCHONDRIAL-RELATED"/>
    <property type="match status" value="1"/>
</dbReference>
<feature type="domain" description="Reverse transcriptase" evidence="2">
    <location>
        <begin position="75"/>
        <end position="322"/>
    </location>
</feature>
<evidence type="ECO:0000256" key="1">
    <source>
        <dbReference type="ARBA" id="ARBA00034120"/>
    </source>
</evidence>
<dbReference type="CDD" id="cd01651">
    <property type="entry name" value="RT_G2_intron"/>
    <property type="match status" value="1"/>
</dbReference>
<dbReference type="NCBIfam" id="TIGR04416">
    <property type="entry name" value="group_II_RT_mat"/>
    <property type="match status" value="1"/>
</dbReference>
<evidence type="ECO:0000313" key="4">
    <source>
        <dbReference type="Proteomes" id="UP000553343"/>
    </source>
</evidence>
<dbReference type="Proteomes" id="UP000553343">
    <property type="component" value="Unassembled WGS sequence"/>
</dbReference>
<dbReference type="InterPro" id="IPR030931">
    <property type="entry name" value="Group_II_RT_mat"/>
</dbReference>